<evidence type="ECO:0000313" key="1">
    <source>
        <dbReference type="EMBL" id="OAD81036.1"/>
    </source>
</evidence>
<dbReference type="RefSeq" id="XP_018299076.1">
    <property type="nucleotide sequence ID" value="XM_018427810.1"/>
</dbReference>
<dbReference type="OrthoDB" id="1562405at2759"/>
<dbReference type="PANTHER" id="PTHR15678:SF6">
    <property type="entry name" value="BRIDGE-LIKE LIPID TRANSFER PROTEIN FAMILY MEMBER 2"/>
    <property type="match status" value="1"/>
</dbReference>
<protein>
    <submittedName>
        <fullName evidence="1">Uncharacterized protein</fullName>
    </submittedName>
</protein>
<accession>A0A162Q8Q3</accession>
<dbReference type="EMBL" id="KV440971">
    <property type="protein sequence ID" value="OAD81036.1"/>
    <property type="molecule type" value="Genomic_DNA"/>
</dbReference>
<dbReference type="STRING" id="763407.A0A162Q8Q3"/>
<keyword evidence="2" id="KW-1185">Reference proteome</keyword>
<dbReference type="GeneID" id="28988716"/>
<evidence type="ECO:0000313" key="2">
    <source>
        <dbReference type="Proteomes" id="UP000077315"/>
    </source>
</evidence>
<name>A0A162Q8Q3_PHYB8</name>
<dbReference type="Pfam" id="PF10344">
    <property type="entry name" value="Hobbit"/>
    <property type="match status" value="1"/>
</dbReference>
<gene>
    <name evidence="1" type="ORF">PHYBLDRAFT_104018</name>
</gene>
<dbReference type="PANTHER" id="PTHR15678">
    <property type="entry name" value="ANTIGEN MLAA-22-RELATED"/>
    <property type="match status" value="1"/>
</dbReference>
<feature type="non-terminal residue" evidence="1">
    <location>
        <position position="94"/>
    </location>
</feature>
<reference evidence="2" key="1">
    <citation type="submission" date="2015-06" db="EMBL/GenBank/DDBJ databases">
        <title>Expansion of signal transduction pathways in fungi by whole-genome duplication.</title>
        <authorList>
            <consortium name="DOE Joint Genome Institute"/>
            <person name="Corrochano L.M."/>
            <person name="Kuo A."/>
            <person name="Marcet-Houben M."/>
            <person name="Polaino S."/>
            <person name="Salamov A."/>
            <person name="Villalobos J.M."/>
            <person name="Alvarez M.I."/>
            <person name="Avalos J."/>
            <person name="Benito E.P."/>
            <person name="Benoit I."/>
            <person name="Burger G."/>
            <person name="Camino L.P."/>
            <person name="Canovas D."/>
            <person name="Cerda-Olmedo E."/>
            <person name="Cheng J.-F."/>
            <person name="Dominguez A."/>
            <person name="Elias M."/>
            <person name="Eslava A.P."/>
            <person name="Glaser F."/>
            <person name="Grimwood J."/>
            <person name="Gutierrez G."/>
            <person name="Heitman J."/>
            <person name="Henrissat B."/>
            <person name="Iturriaga E.A."/>
            <person name="Lang B.F."/>
            <person name="Lavin J.L."/>
            <person name="Lee S."/>
            <person name="Li W."/>
            <person name="Lindquist E."/>
            <person name="Lopez-Garcia S."/>
            <person name="Luque E.M."/>
            <person name="Marcos A.T."/>
            <person name="Martin J."/>
            <person name="McCluskey K."/>
            <person name="Medina H.R."/>
            <person name="Miralles-Duran A."/>
            <person name="Miyazaki A."/>
            <person name="Munoz-Torres E."/>
            <person name="Oguiza J.A."/>
            <person name="Ohm R."/>
            <person name="Olmedo M."/>
            <person name="Orejas M."/>
            <person name="Ortiz-Castellanos L."/>
            <person name="Pisabarro A.G."/>
            <person name="Rodriguez-Romero J."/>
            <person name="Ruiz-Herrera J."/>
            <person name="Ruiz-Vazquez R."/>
            <person name="Sanz C."/>
            <person name="Schackwitz W."/>
            <person name="Schmutz J."/>
            <person name="Shahriari M."/>
            <person name="Shelest E."/>
            <person name="Silva-Franco F."/>
            <person name="Soanes D."/>
            <person name="Syed K."/>
            <person name="Tagua V.G."/>
            <person name="Talbot N.J."/>
            <person name="Thon M."/>
            <person name="De vries R.P."/>
            <person name="Wiebenga A."/>
            <person name="Yadav J.S."/>
            <person name="Braun E.L."/>
            <person name="Baker S."/>
            <person name="Garre V."/>
            <person name="Horwitz B."/>
            <person name="Torres-Martinez S."/>
            <person name="Idnurm A."/>
            <person name="Herrera-Estrella A."/>
            <person name="Gabaldon T."/>
            <person name="Grigoriev I.V."/>
        </authorList>
    </citation>
    <scope>NUCLEOTIDE SEQUENCE [LARGE SCALE GENOMIC DNA]</scope>
    <source>
        <strain evidence="2">NRRL 1555(-)</strain>
    </source>
</reference>
<dbReference type="InParanoid" id="A0A162Q8Q3"/>
<feature type="non-terminal residue" evidence="1">
    <location>
        <position position="1"/>
    </location>
</feature>
<organism evidence="1 2">
    <name type="scientific">Phycomyces blakesleeanus (strain ATCC 8743b / DSM 1359 / FGSC 10004 / NBRC 33097 / NRRL 1555)</name>
    <dbReference type="NCBI Taxonomy" id="763407"/>
    <lineage>
        <taxon>Eukaryota</taxon>
        <taxon>Fungi</taxon>
        <taxon>Fungi incertae sedis</taxon>
        <taxon>Mucoromycota</taxon>
        <taxon>Mucoromycotina</taxon>
        <taxon>Mucoromycetes</taxon>
        <taxon>Mucorales</taxon>
        <taxon>Phycomycetaceae</taxon>
        <taxon>Phycomyces</taxon>
    </lineage>
</organism>
<dbReference type="AlphaFoldDB" id="A0A162Q8Q3"/>
<proteinExistence type="predicted"/>
<sequence length="94" mass="10043">VLEKFSSSSTDPSPKLGIWDKIRFCIHTQADISFVGGGDLCVVLKGLRNPYNLDGLGAGLANIWSNGVIVRIGSNNLEKEAIQITSGAFKLIVP</sequence>
<dbReference type="VEuPathDB" id="FungiDB:PHYBLDRAFT_104018"/>
<dbReference type="InterPro" id="IPR045167">
    <property type="entry name" value="Hobbit"/>
</dbReference>
<dbReference type="Proteomes" id="UP000077315">
    <property type="component" value="Unassembled WGS sequence"/>
</dbReference>